<proteinExistence type="predicted"/>
<dbReference type="InterPro" id="IPR032675">
    <property type="entry name" value="LRR_dom_sf"/>
</dbReference>
<evidence type="ECO:0008006" key="2">
    <source>
        <dbReference type="Google" id="ProtNLM"/>
    </source>
</evidence>
<accession>X1FU60</accession>
<evidence type="ECO:0000313" key="1">
    <source>
        <dbReference type="EMBL" id="GAH49196.1"/>
    </source>
</evidence>
<dbReference type="EMBL" id="BARU01021765">
    <property type="protein sequence ID" value="GAH49196.1"/>
    <property type="molecule type" value="Genomic_DNA"/>
</dbReference>
<name>X1FU60_9ZZZZ</name>
<feature type="non-terminal residue" evidence="1">
    <location>
        <position position="282"/>
    </location>
</feature>
<reference evidence="1" key="1">
    <citation type="journal article" date="2014" name="Front. Microbiol.">
        <title>High frequency of phylogenetically diverse reductive dehalogenase-homologous genes in deep subseafloor sedimentary metagenomes.</title>
        <authorList>
            <person name="Kawai M."/>
            <person name="Futagami T."/>
            <person name="Toyoda A."/>
            <person name="Takaki Y."/>
            <person name="Nishi S."/>
            <person name="Hori S."/>
            <person name="Arai W."/>
            <person name="Tsubouchi T."/>
            <person name="Morono Y."/>
            <person name="Uchiyama I."/>
            <person name="Ito T."/>
            <person name="Fujiyama A."/>
            <person name="Inagaki F."/>
            <person name="Takami H."/>
        </authorList>
    </citation>
    <scope>NUCLEOTIDE SEQUENCE</scope>
    <source>
        <strain evidence="1">Expedition CK06-06</strain>
    </source>
</reference>
<comment type="caution">
    <text evidence="1">The sequence shown here is derived from an EMBL/GenBank/DDBJ whole genome shotgun (WGS) entry which is preliminary data.</text>
</comment>
<dbReference type="AlphaFoldDB" id="X1FU60"/>
<protein>
    <recommendedName>
        <fullName evidence="2">Leucine-rich repeat domain-containing protein</fullName>
    </recommendedName>
</protein>
<dbReference type="Gene3D" id="3.80.10.10">
    <property type="entry name" value="Ribonuclease Inhibitor"/>
    <property type="match status" value="1"/>
</dbReference>
<sequence length="282" mass="31826">LSILLNLLLLAGCVKSKDPVYRKVTINGPAFCFNYSRSFGSFGSMAEENDSTALMVAGGDLLYILIDDKPLTLRYREADGSYLSFSIDTADHFKIYQEEKIISLNLSDESDAWNWIEKSNRTAFENLRSLYITSIPSEEQITTLKKISEINPSLGLVLEFEDNQQVIEDILSVFNPTWLVLPDIELRNITEGIIQNLNNLELFCVDGGNLQDLDFIYLLPKLSSLIIPGWDPQTNGGFRFKDIKNLESLTFIESEITDISSIGFLPDLKSLHFVECDTLSEL</sequence>
<gene>
    <name evidence="1" type="ORF">S03H2_35562</name>
</gene>
<feature type="non-terminal residue" evidence="1">
    <location>
        <position position="1"/>
    </location>
</feature>
<dbReference type="SUPFAM" id="SSF52058">
    <property type="entry name" value="L domain-like"/>
    <property type="match status" value="1"/>
</dbReference>
<organism evidence="1">
    <name type="scientific">marine sediment metagenome</name>
    <dbReference type="NCBI Taxonomy" id="412755"/>
    <lineage>
        <taxon>unclassified sequences</taxon>
        <taxon>metagenomes</taxon>
        <taxon>ecological metagenomes</taxon>
    </lineage>
</organism>